<organism evidence="4 5">
    <name type="scientific">Halococcus dombrowskii</name>
    <dbReference type="NCBI Taxonomy" id="179637"/>
    <lineage>
        <taxon>Archaea</taxon>
        <taxon>Methanobacteriati</taxon>
        <taxon>Methanobacteriota</taxon>
        <taxon>Stenosarchaea group</taxon>
        <taxon>Halobacteria</taxon>
        <taxon>Halobacteriales</taxon>
        <taxon>Halococcaceae</taxon>
        <taxon>Halococcus</taxon>
    </lineage>
</organism>
<dbReference type="InterPro" id="IPR013099">
    <property type="entry name" value="K_chnl_dom"/>
</dbReference>
<accession>A0AAX3ALJ6</accession>
<dbReference type="PROSITE" id="PS51201">
    <property type="entry name" value="RCK_N"/>
    <property type="match status" value="1"/>
</dbReference>
<feature type="transmembrane region" description="Helical" evidence="2">
    <location>
        <begin position="120"/>
        <end position="137"/>
    </location>
</feature>
<protein>
    <submittedName>
        <fullName evidence="4">NAD-binding protein</fullName>
    </submittedName>
</protein>
<dbReference type="PANTHER" id="PTHR43833:SF9">
    <property type="entry name" value="POTASSIUM CHANNEL PROTEIN YUGO-RELATED"/>
    <property type="match status" value="1"/>
</dbReference>
<evidence type="ECO:0000256" key="1">
    <source>
        <dbReference type="ARBA" id="ARBA00004651"/>
    </source>
</evidence>
<comment type="subcellular location">
    <subcellularLocation>
        <location evidence="1">Cell membrane</location>
        <topology evidence="1">Multi-pass membrane protein</topology>
    </subcellularLocation>
</comment>
<evidence type="ECO:0000259" key="3">
    <source>
        <dbReference type="PROSITE" id="PS51201"/>
    </source>
</evidence>
<dbReference type="Gene3D" id="3.40.50.720">
    <property type="entry name" value="NAD(P)-binding Rossmann-like Domain"/>
    <property type="match status" value="1"/>
</dbReference>
<keyword evidence="5" id="KW-1185">Reference proteome</keyword>
<dbReference type="GO" id="GO:0006813">
    <property type="term" value="P:potassium ion transport"/>
    <property type="evidence" value="ECO:0007669"/>
    <property type="project" value="InterPro"/>
</dbReference>
<dbReference type="Gene3D" id="1.10.287.70">
    <property type="match status" value="1"/>
</dbReference>
<dbReference type="PANTHER" id="PTHR43833">
    <property type="entry name" value="POTASSIUM CHANNEL PROTEIN 2-RELATED-RELATED"/>
    <property type="match status" value="1"/>
</dbReference>
<sequence length="389" mass="40892">MRSRRVLDAVRTAARRRVGARRLRVLLGRRVAVWLTVAVALLSILTGVAVLGSPETFGPLTGVIASGVRRTAGFSAVITGFLLLISALELRSGRRAAWLATVVLLSVTVFEAIVQSSVVSFPVAALSVATLVVLVLTRNRFDKELDLSTTQIAALIAVSGALLYGTVGAYTLRESFRGVETLTDAFYYTIITASTVGYGDATPVTGQARLFTVSVIVVGVSSFGLAIGALVSPAIEDRLTRALGTMTDTQLAERDDHVLVLGYGSLTESVLDELDVDNLVLVVSEENESKLPPVAERELPVFVADPTDDAALDRAGIDRARAVIVASDDDATDALAVLTVRERNPEITVVAAATEGENGPKLERAGADAVVTPAAIGGRRLVESALSGE</sequence>
<reference evidence="4" key="1">
    <citation type="submission" date="2022-04" db="EMBL/GenBank/DDBJ databases">
        <title>Sequencing and genomic assembly of Halococcus dombrowskii.</title>
        <authorList>
            <person name="Lim S.W."/>
            <person name="MacLea K.S."/>
        </authorList>
    </citation>
    <scope>NUCLEOTIDE SEQUENCE</scope>
    <source>
        <strain evidence="4">H4</strain>
    </source>
</reference>
<evidence type="ECO:0000256" key="2">
    <source>
        <dbReference type="SAM" id="Phobius"/>
    </source>
</evidence>
<dbReference type="InterPro" id="IPR050721">
    <property type="entry name" value="Trk_Ktr_HKT_K-transport"/>
</dbReference>
<dbReference type="SUPFAM" id="SSF81324">
    <property type="entry name" value="Voltage-gated potassium channels"/>
    <property type="match status" value="1"/>
</dbReference>
<dbReference type="GO" id="GO:0005886">
    <property type="term" value="C:plasma membrane"/>
    <property type="evidence" value="ECO:0007669"/>
    <property type="project" value="UniProtKB-SubCell"/>
</dbReference>
<keyword evidence="2" id="KW-1133">Transmembrane helix</keyword>
<dbReference type="EMBL" id="CP095005">
    <property type="protein sequence ID" value="UOO94675.1"/>
    <property type="molecule type" value="Genomic_DNA"/>
</dbReference>
<feature type="transmembrane region" description="Helical" evidence="2">
    <location>
        <begin position="210"/>
        <end position="231"/>
    </location>
</feature>
<dbReference type="Proteomes" id="UP000830542">
    <property type="component" value="Chromosome"/>
</dbReference>
<keyword evidence="2" id="KW-0812">Transmembrane</keyword>
<dbReference type="Pfam" id="PF02254">
    <property type="entry name" value="TrkA_N"/>
    <property type="match status" value="1"/>
</dbReference>
<dbReference type="InterPro" id="IPR036291">
    <property type="entry name" value="NAD(P)-bd_dom_sf"/>
</dbReference>
<name>A0AAX3ALJ6_HALDO</name>
<gene>
    <name evidence="4" type="ORF">MUK72_11940</name>
</gene>
<keyword evidence="2" id="KW-0472">Membrane</keyword>
<dbReference type="RefSeq" id="WP_244701040.1">
    <property type="nucleotide sequence ID" value="NZ_BAAADN010000019.1"/>
</dbReference>
<feature type="transmembrane region" description="Helical" evidence="2">
    <location>
        <begin position="97"/>
        <end position="114"/>
    </location>
</feature>
<feature type="transmembrane region" description="Helical" evidence="2">
    <location>
        <begin position="149"/>
        <end position="172"/>
    </location>
</feature>
<feature type="transmembrane region" description="Helical" evidence="2">
    <location>
        <begin position="72"/>
        <end position="90"/>
    </location>
</feature>
<dbReference type="Pfam" id="PF07885">
    <property type="entry name" value="Ion_trans_2"/>
    <property type="match status" value="1"/>
</dbReference>
<evidence type="ECO:0000313" key="5">
    <source>
        <dbReference type="Proteomes" id="UP000830542"/>
    </source>
</evidence>
<proteinExistence type="predicted"/>
<dbReference type="AlphaFoldDB" id="A0AAX3ALJ6"/>
<dbReference type="GeneID" id="71762570"/>
<dbReference type="KEGG" id="hdo:MUK72_11940"/>
<dbReference type="InterPro" id="IPR003148">
    <property type="entry name" value="RCK_N"/>
</dbReference>
<feature type="transmembrane region" description="Helical" evidence="2">
    <location>
        <begin position="31"/>
        <end position="52"/>
    </location>
</feature>
<dbReference type="SUPFAM" id="SSF51735">
    <property type="entry name" value="NAD(P)-binding Rossmann-fold domains"/>
    <property type="match status" value="1"/>
</dbReference>
<feature type="domain" description="RCK N-terminal" evidence="3">
    <location>
        <begin position="255"/>
        <end position="371"/>
    </location>
</feature>
<evidence type="ECO:0000313" key="4">
    <source>
        <dbReference type="EMBL" id="UOO94675.1"/>
    </source>
</evidence>